<dbReference type="PRINTS" id="PR00385">
    <property type="entry name" value="P450"/>
</dbReference>
<dbReference type="InterPro" id="IPR050121">
    <property type="entry name" value="Cytochrome_P450_monoxygenase"/>
</dbReference>
<evidence type="ECO:0000313" key="10">
    <source>
        <dbReference type="EMBL" id="RDH16155.1"/>
    </source>
</evidence>
<dbReference type="GO" id="GO:0016705">
    <property type="term" value="F:oxidoreductase activity, acting on paired donors, with incorporation or reduction of molecular oxygen"/>
    <property type="evidence" value="ECO:0007669"/>
    <property type="project" value="InterPro"/>
</dbReference>
<dbReference type="CDD" id="cd11058">
    <property type="entry name" value="CYP60B-like"/>
    <property type="match status" value="1"/>
</dbReference>
<proteinExistence type="inferred from homology"/>
<keyword evidence="3 8" id="KW-0349">Heme</keyword>
<comment type="similarity">
    <text evidence="2 9">Belongs to the cytochrome P450 family.</text>
</comment>
<organism evidence="10 11">
    <name type="scientific">Aspergillus niger ATCC 13496</name>
    <dbReference type="NCBI Taxonomy" id="1353008"/>
    <lineage>
        <taxon>Eukaryota</taxon>
        <taxon>Fungi</taxon>
        <taxon>Dikarya</taxon>
        <taxon>Ascomycota</taxon>
        <taxon>Pezizomycotina</taxon>
        <taxon>Eurotiomycetes</taxon>
        <taxon>Eurotiomycetidae</taxon>
        <taxon>Eurotiales</taxon>
        <taxon>Aspergillaceae</taxon>
        <taxon>Aspergillus</taxon>
        <taxon>Aspergillus subgen. Circumdati</taxon>
    </lineage>
</organism>
<evidence type="ECO:0000256" key="1">
    <source>
        <dbReference type="ARBA" id="ARBA00001971"/>
    </source>
</evidence>
<evidence type="ECO:0000256" key="7">
    <source>
        <dbReference type="ARBA" id="ARBA00023033"/>
    </source>
</evidence>
<dbReference type="FunFam" id="1.10.630.10:FF:000047">
    <property type="entry name" value="Cytochrome P450 monooxygenase"/>
    <property type="match status" value="1"/>
</dbReference>
<keyword evidence="6 8" id="KW-0408">Iron</keyword>
<dbReference type="GO" id="GO:0004497">
    <property type="term" value="F:monooxygenase activity"/>
    <property type="evidence" value="ECO:0007669"/>
    <property type="project" value="UniProtKB-KW"/>
</dbReference>
<dbReference type="PRINTS" id="PR00463">
    <property type="entry name" value="EP450I"/>
</dbReference>
<dbReference type="Pfam" id="PF00067">
    <property type="entry name" value="p450"/>
    <property type="match status" value="1"/>
</dbReference>
<feature type="binding site" description="axial binding residue" evidence="8">
    <location>
        <position position="476"/>
    </location>
    <ligand>
        <name>heme</name>
        <dbReference type="ChEBI" id="CHEBI:30413"/>
    </ligand>
    <ligandPart>
        <name>Fe</name>
        <dbReference type="ChEBI" id="CHEBI:18248"/>
    </ligandPart>
</feature>
<dbReference type="InterPro" id="IPR017972">
    <property type="entry name" value="Cyt_P450_CS"/>
</dbReference>
<dbReference type="PANTHER" id="PTHR24305:SF210">
    <property type="entry name" value="CYTOCHROME P450 MONOOXYGENASE ASQL-RELATED"/>
    <property type="match status" value="1"/>
</dbReference>
<dbReference type="AlphaFoldDB" id="A0A370BPY5"/>
<dbReference type="InterPro" id="IPR036396">
    <property type="entry name" value="Cyt_P450_sf"/>
</dbReference>
<evidence type="ECO:0000256" key="2">
    <source>
        <dbReference type="ARBA" id="ARBA00010617"/>
    </source>
</evidence>
<evidence type="ECO:0000256" key="6">
    <source>
        <dbReference type="ARBA" id="ARBA00023004"/>
    </source>
</evidence>
<dbReference type="InterPro" id="IPR002401">
    <property type="entry name" value="Cyt_P450_E_grp-I"/>
</dbReference>
<keyword evidence="5 9" id="KW-0560">Oxidoreductase</keyword>
<keyword evidence="7 9" id="KW-0503">Monooxygenase</keyword>
<dbReference type="SUPFAM" id="SSF48264">
    <property type="entry name" value="Cytochrome P450"/>
    <property type="match status" value="1"/>
</dbReference>
<dbReference type="Gene3D" id="1.10.630.10">
    <property type="entry name" value="Cytochrome P450"/>
    <property type="match status" value="1"/>
</dbReference>
<keyword evidence="4 8" id="KW-0479">Metal-binding</keyword>
<dbReference type="VEuPathDB" id="FungiDB:M747DRAFT_358940"/>
<name>A0A370BPY5_ASPNG</name>
<evidence type="ECO:0000256" key="3">
    <source>
        <dbReference type="ARBA" id="ARBA00022617"/>
    </source>
</evidence>
<reference evidence="10 11" key="1">
    <citation type="submission" date="2018-07" db="EMBL/GenBank/DDBJ databases">
        <title>Section-level genome sequencing of Aspergillus section Nigri to investigate inter- and intra-species variation.</title>
        <authorList>
            <consortium name="DOE Joint Genome Institute"/>
            <person name="Vesth T.C."/>
            <person name="Nybo J.L."/>
            <person name="Theobald S."/>
            <person name="Frisvad J.C."/>
            <person name="Larsen T.O."/>
            <person name="Nielsen K.F."/>
            <person name="Hoof J.B."/>
            <person name="Brandl J."/>
            <person name="Salamov A."/>
            <person name="Riley R."/>
            <person name="Gladden J.M."/>
            <person name="Phatale P."/>
            <person name="Nielsen M.T."/>
            <person name="Lyhne E.K."/>
            <person name="Kogle M.E."/>
            <person name="Strasser K."/>
            <person name="McDonnell E."/>
            <person name="Barry K."/>
            <person name="Clum A."/>
            <person name="Chen C."/>
            <person name="Nolan M."/>
            <person name="Sandor L."/>
            <person name="Kuo A."/>
            <person name="Lipzen A."/>
            <person name="Hainaut M."/>
            <person name="Drula E."/>
            <person name="Tsang A."/>
            <person name="Magnuson J.K."/>
            <person name="Henrissat B."/>
            <person name="Wiebenga A."/>
            <person name="Simmons B.A."/>
            <person name="Makela M.R."/>
            <person name="De vries R.P."/>
            <person name="Grigoriev I.V."/>
            <person name="Mortensen U.H."/>
            <person name="Baker S.E."/>
            <person name="Andersen M.R."/>
        </authorList>
    </citation>
    <scope>NUCLEOTIDE SEQUENCE [LARGE SCALE GENOMIC DNA]</scope>
    <source>
        <strain evidence="10 11">ATCC 13496</strain>
    </source>
</reference>
<dbReference type="PROSITE" id="PS00086">
    <property type="entry name" value="CYTOCHROME_P450"/>
    <property type="match status" value="1"/>
</dbReference>
<evidence type="ECO:0000256" key="5">
    <source>
        <dbReference type="ARBA" id="ARBA00023002"/>
    </source>
</evidence>
<sequence length="548" mass="62105">MDGPIPKLLVSVSRTLIFKYARPLHHPQSSSQLPIASPGPNRILEKVIIVTIFRYFYRLFLHPLRSYPGPRLAAISHLPYISWCVRGILHSKIRTLHEQYGEVVRIRPNSLTYCAPQAWEEIYGHRKKGQRTFTKDPQFYIASSGQFTSMINANEEDHIRQKRLLTHAFSEKALRDQESLIMAYIDVFITRLAEYAASESPRATNIVHWLNYLTFDIVGDLSFGEPFGCLDRSTYHPWVETIFKSIKTGAFLRALAIYPLANIAFNKLKPKRLIRKRLEHYQLSRDRVHKRLHVSNTISRPDFLKYILKNNSFQEGAGMAVAEIELNAALLIQAGSETVATALSACCFYLGRNPPKLEATVREVRTTFADSGHISFSATSALLYLNAVIKEALRLYPPAPGIGPRLVPEGGAVINDQFVPAGVSVSVAQFSTFRSPASFIEPDSFLPERWLPNSDSRYLTDNKNALQPFSYGPRACIGKNLAYAEMRTILSKILWHFDISLQPGSDSWDQSLSYIVWENQPLNVVLRPAMNSHNLFRKRGNTPNNSMP</sequence>
<comment type="cofactor">
    <cofactor evidence="1 8">
        <name>heme</name>
        <dbReference type="ChEBI" id="CHEBI:30413"/>
    </cofactor>
</comment>
<evidence type="ECO:0000256" key="4">
    <source>
        <dbReference type="ARBA" id="ARBA00022723"/>
    </source>
</evidence>
<evidence type="ECO:0000256" key="8">
    <source>
        <dbReference type="PIRSR" id="PIRSR602401-1"/>
    </source>
</evidence>
<dbReference type="GO" id="GO:0005506">
    <property type="term" value="F:iron ion binding"/>
    <property type="evidence" value="ECO:0007669"/>
    <property type="project" value="InterPro"/>
</dbReference>
<accession>A0A370BPY5</accession>
<dbReference type="EMBL" id="KZ851941">
    <property type="protein sequence ID" value="RDH16155.1"/>
    <property type="molecule type" value="Genomic_DNA"/>
</dbReference>
<dbReference type="InterPro" id="IPR001128">
    <property type="entry name" value="Cyt_P450"/>
</dbReference>
<evidence type="ECO:0000256" key="9">
    <source>
        <dbReference type="RuleBase" id="RU000461"/>
    </source>
</evidence>
<dbReference type="GO" id="GO:0045122">
    <property type="term" value="P:aflatoxin biosynthetic process"/>
    <property type="evidence" value="ECO:0007669"/>
    <property type="project" value="UniProtKB-ARBA"/>
</dbReference>
<gene>
    <name evidence="10" type="ORF">M747DRAFT_358940</name>
</gene>
<dbReference type="GO" id="GO:0020037">
    <property type="term" value="F:heme binding"/>
    <property type="evidence" value="ECO:0007669"/>
    <property type="project" value="InterPro"/>
</dbReference>
<dbReference type="Proteomes" id="UP000253845">
    <property type="component" value="Unassembled WGS sequence"/>
</dbReference>
<protein>
    <submittedName>
        <fullName evidence="10">Toxin biosynthesis cytochrome P450 monooxygenase</fullName>
    </submittedName>
</protein>
<evidence type="ECO:0000313" key="11">
    <source>
        <dbReference type="Proteomes" id="UP000253845"/>
    </source>
</evidence>
<dbReference type="PANTHER" id="PTHR24305">
    <property type="entry name" value="CYTOCHROME P450"/>
    <property type="match status" value="1"/>
</dbReference>